<organism evidence="4 5">
    <name type="scientific">[Candida] arabinofermentans NRRL YB-2248</name>
    <dbReference type="NCBI Taxonomy" id="983967"/>
    <lineage>
        <taxon>Eukaryota</taxon>
        <taxon>Fungi</taxon>
        <taxon>Dikarya</taxon>
        <taxon>Ascomycota</taxon>
        <taxon>Saccharomycotina</taxon>
        <taxon>Pichiomycetes</taxon>
        <taxon>Pichiales</taxon>
        <taxon>Pichiaceae</taxon>
        <taxon>Ogataea</taxon>
        <taxon>Ogataea/Candida clade</taxon>
    </lineage>
</organism>
<dbReference type="InterPro" id="IPR040939">
    <property type="entry name" value="Vps38"/>
</dbReference>
<feature type="coiled-coil region" evidence="2">
    <location>
        <begin position="348"/>
        <end position="411"/>
    </location>
</feature>
<keyword evidence="1 2" id="KW-0175">Coiled coil</keyword>
<dbReference type="Pfam" id="PF17649">
    <property type="entry name" value="VPS38"/>
    <property type="match status" value="1"/>
</dbReference>
<proteinExistence type="predicted"/>
<dbReference type="EMBL" id="KV453850">
    <property type="protein sequence ID" value="ODV86174.1"/>
    <property type="molecule type" value="Genomic_DNA"/>
</dbReference>
<dbReference type="AlphaFoldDB" id="A0A1E4T357"/>
<feature type="region of interest" description="Disordered" evidence="3">
    <location>
        <begin position="54"/>
        <end position="81"/>
    </location>
</feature>
<gene>
    <name evidence="4" type="ORF">CANARDRAFT_27436</name>
</gene>
<reference evidence="5" key="1">
    <citation type="submission" date="2016-04" db="EMBL/GenBank/DDBJ databases">
        <title>Comparative genomics of biotechnologically important yeasts.</title>
        <authorList>
            <consortium name="DOE Joint Genome Institute"/>
            <person name="Riley R."/>
            <person name="Haridas S."/>
            <person name="Wolfe K.H."/>
            <person name="Lopes M.R."/>
            <person name="Hittinger C.T."/>
            <person name="Goker M."/>
            <person name="Salamov A."/>
            <person name="Wisecaver J."/>
            <person name="Long T.M."/>
            <person name="Aerts A.L."/>
            <person name="Barry K."/>
            <person name="Choi C."/>
            <person name="Clum A."/>
            <person name="Coughlan A.Y."/>
            <person name="Deshpande S."/>
            <person name="Douglass A.P."/>
            <person name="Hanson S.J."/>
            <person name="Klenk H.-P."/>
            <person name="Labutti K."/>
            <person name="Lapidus A."/>
            <person name="Lindquist E."/>
            <person name="Lipzen A."/>
            <person name="Meier-Kolthoff J.P."/>
            <person name="Ohm R.A."/>
            <person name="Otillar R.P."/>
            <person name="Pangilinan J."/>
            <person name="Peng Y."/>
            <person name="Rokas A."/>
            <person name="Rosa C.A."/>
            <person name="Scheuner C."/>
            <person name="Sibirny A.A."/>
            <person name="Slot J.C."/>
            <person name="Stielow J.B."/>
            <person name="Sun H."/>
            <person name="Kurtzman C.P."/>
            <person name="Blackwell M."/>
            <person name="Grigoriev I.V."/>
            <person name="Jeffries T.W."/>
        </authorList>
    </citation>
    <scope>NUCLEOTIDE SEQUENCE [LARGE SCALE GENOMIC DNA]</scope>
    <source>
        <strain evidence="5">NRRL YB-2248</strain>
    </source>
</reference>
<dbReference type="OrthoDB" id="72772at2759"/>
<protein>
    <recommendedName>
        <fullName evidence="6">UV radiation resistance-associated gene protein</fullName>
    </recommendedName>
</protein>
<evidence type="ECO:0000256" key="3">
    <source>
        <dbReference type="SAM" id="MobiDB-lite"/>
    </source>
</evidence>
<evidence type="ECO:0000256" key="2">
    <source>
        <dbReference type="SAM" id="Coils"/>
    </source>
</evidence>
<name>A0A1E4T357_9ASCO</name>
<evidence type="ECO:0000313" key="4">
    <source>
        <dbReference type="EMBL" id="ODV86174.1"/>
    </source>
</evidence>
<evidence type="ECO:0008006" key="6">
    <source>
        <dbReference type="Google" id="ProtNLM"/>
    </source>
</evidence>
<feature type="compositionally biased region" description="Polar residues" evidence="3">
    <location>
        <begin position="60"/>
        <end position="75"/>
    </location>
</feature>
<dbReference type="GO" id="GO:0034272">
    <property type="term" value="C:phosphatidylinositol 3-kinase complex, class III, type II"/>
    <property type="evidence" value="ECO:0007669"/>
    <property type="project" value="InterPro"/>
</dbReference>
<dbReference type="STRING" id="983967.A0A1E4T357"/>
<dbReference type="PANTHER" id="PTHR15157:SF5">
    <property type="entry name" value="UV RADIATION RESISTANCE-ASSOCIATED GENE PROTEIN"/>
    <property type="match status" value="1"/>
</dbReference>
<dbReference type="GO" id="GO:0005768">
    <property type="term" value="C:endosome"/>
    <property type="evidence" value="ECO:0007669"/>
    <property type="project" value="TreeGrafter"/>
</dbReference>
<dbReference type="GO" id="GO:0035493">
    <property type="term" value="P:SNARE complex assembly"/>
    <property type="evidence" value="ECO:0007669"/>
    <property type="project" value="TreeGrafter"/>
</dbReference>
<dbReference type="GO" id="GO:0000149">
    <property type="term" value="F:SNARE binding"/>
    <property type="evidence" value="ECO:0007669"/>
    <property type="project" value="TreeGrafter"/>
</dbReference>
<dbReference type="GO" id="GO:0000323">
    <property type="term" value="C:lytic vacuole"/>
    <property type="evidence" value="ECO:0007669"/>
    <property type="project" value="TreeGrafter"/>
</dbReference>
<accession>A0A1E4T357</accession>
<evidence type="ECO:0000256" key="1">
    <source>
        <dbReference type="ARBA" id="ARBA00023054"/>
    </source>
</evidence>
<evidence type="ECO:0000313" key="5">
    <source>
        <dbReference type="Proteomes" id="UP000094801"/>
    </source>
</evidence>
<sequence length="601" mass="69072">MTSVPHLDRRRFSVMDQEAHDTLLINPIQRKIRHIKSIYIKNIQIDSQKLKKEEDKVSQLDRTNTGPDSNANGNNRLGKLKTKSTFSFGSNLNSKKHNENMDILVSDSTNSSPTRISLLSGDLIQNQKIPNRGLVQTVGLNAQLDRQLKLQEVNESSFFDCFYTLNEFMNIDKPFFVSRVFTNSVNLSDELSFPTMNKKSLTLNLYIKLNDTFMLFNQYHLKLSFLLNVGSRLDLINLNFKNQKNLVIVQLFDDNYYITSDNNLSLDVINFLRVQHGPQRRSSNQYSTEQYTCSFDQIMKLNNLTVCIVDLLSIKKDLSYKIENQLSTESELTMTRKKNGLVNQISHLKDLKDRLESSNSAIRQKLTRLKSLKASKEENLKANSPPLNEVTDEQRNQLAEYLIQLDNTTREISKEKSSVAHILSQIFPIEPPVPTTPQNKYDFQLLGYRLPPKLSVLKMTRADIESTNSLLGYLVLLLVKLSTYLQVPLRYPLKFLGSNSYIVDPISKIQTKTRIYPLFVTQNTSLAVRFEFGLSLLIKDLKQLFEVEGLVKVDDFNLLGNFKILLTCIEGGNDVADREVVNEFLLGRERINVIKKYLMKK</sequence>
<keyword evidence="5" id="KW-1185">Reference proteome</keyword>
<dbReference type="Proteomes" id="UP000094801">
    <property type="component" value="Unassembled WGS sequence"/>
</dbReference>
<dbReference type="PANTHER" id="PTHR15157">
    <property type="entry name" value="UV RADIATION RESISTANCE-ASSOCIATED GENE PROTEIN"/>
    <property type="match status" value="1"/>
</dbReference>